<keyword evidence="4" id="KW-0539">Nucleus</keyword>
<proteinExistence type="predicted"/>
<feature type="compositionally biased region" description="Polar residues" evidence="6">
    <location>
        <begin position="388"/>
        <end position="399"/>
    </location>
</feature>
<evidence type="ECO:0000256" key="2">
    <source>
        <dbReference type="ARBA" id="ARBA00004286"/>
    </source>
</evidence>
<dbReference type="GO" id="GO:0005694">
    <property type="term" value="C:chromosome"/>
    <property type="evidence" value="ECO:0007669"/>
    <property type="project" value="UniProtKB-SubCell"/>
</dbReference>
<dbReference type="PANTHER" id="PTHR48225:SF7">
    <property type="entry name" value="MEIOSIS-SPECIFIC PROTEIN HOP1"/>
    <property type="match status" value="1"/>
</dbReference>
<dbReference type="GO" id="GO:0007130">
    <property type="term" value="P:synaptonemal complex assembly"/>
    <property type="evidence" value="ECO:0007669"/>
    <property type="project" value="TreeGrafter"/>
</dbReference>
<dbReference type="InterPro" id="IPR036570">
    <property type="entry name" value="HORMA_dom_sf"/>
</dbReference>
<keyword evidence="3" id="KW-0158">Chromosome</keyword>
<dbReference type="Pfam" id="PF02301">
    <property type="entry name" value="HORMA"/>
    <property type="match status" value="1"/>
</dbReference>
<dbReference type="InterPro" id="IPR011011">
    <property type="entry name" value="Znf_FYVE_PHD"/>
</dbReference>
<dbReference type="PROSITE" id="PS50815">
    <property type="entry name" value="HORMA"/>
    <property type="match status" value="1"/>
</dbReference>
<feature type="region of interest" description="Disordered" evidence="6">
    <location>
        <begin position="350"/>
        <end position="371"/>
    </location>
</feature>
<accession>A0A4U0UHQ5</accession>
<evidence type="ECO:0000256" key="4">
    <source>
        <dbReference type="ARBA" id="ARBA00023242"/>
    </source>
</evidence>
<dbReference type="Proteomes" id="UP000308549">
    <property type="component" value="Unassembled WGS sequence"/>
</dbReference>
<reference evidence="8 9" key="1">
    <citation type="submission" date="2017-03" db="EMBL/GenBank/DDBJ databases">
        <title>Genomes of endolithic fungi from Antarctica.</title>
        <authorList>
            <person name="Coleine C."/>
            <person name="Masonjones S."/>
            <person name="Stajich J.E."/>
        </authorList>
    </citation>
    <scope>NUCLEOTIDE SEQUENCE [LARGE SCALE GENOMIC DNA]</scope>
    <source>
        <strain evidence="8 9">CCFEE 6315</strain>
    </source>
</reference>
<name>A0A4U0UHQ5_9PEZI</name>
<dbReference type="GO" id="GO:0005634">
    <property type="term" value="C:nucleus"/>
    <property type="evidence" value="ECO:0007669"/>
    <property type="project" value="UniProtKB-SubCell"/>
</dbReference>
<dbReference type="Gene3D" id="3.30.900.10">
    <property type="entry name" value="HORMA domain"/>
    <property type="match status" value="1"/>
</dbReference>
<dbReference type="InterPro" id="IPR003511">
    <property type="entry name" value="HORMA_dom"/>
</dbReference>
<keyword evidence="9" id="KW-1185">Reference proteome</keyword>
<evidence type="ECO:0000313" key="9">
    <source>
        <dbReference type="Proteomes" id="UP000308549"/>
    </source>
</evidence>
<evidence type="ECO:0000256" key="5">
    <source>
        <dbReference type="ARBA" id="ARBA00023254"/>
    </source>
</evidence>
<dbReference type="SUPFAM" id="SSF56019">
    <property type="entry name" value="The spindle assembly checkpoint protein mad2"/>
    <property type="match status" value="1"/>
</dbReference>
<evidence type="ECO:0000256" key="3">
    <source>
        <dbReference type="ARBA" id="ARBA00022454"/>
    </source>
</evidence>
<dbReference type="EMBL" id="NAJL01000001">
    <property type="protein sequence ID" value="TKA34085.1"/>
    <property type="molecule type" value="Genomic_DNA"/>
</dbReference>
<dbReference type="InterPro" id="IPR051294">
    <property type="entry name" value="HORMA_MeioticProgression"/>
</dbReference>
<comment type="caution">
    <text evidence="8">The sequence shown here is derived from an EMBL/GenBank/DDBJ whole genome shotgun (WGS) entry which is preliminary data.</text>
</comment>
<feature type="region of interest" description="Disordered" evidence="6">
    <location>
        <begin position="640"/>
        <end position="702"/>
    </location>
</feature>
<evidence type="ECO:0000256" key="6">
    <source>
        <dbReference type="SAM" id="MobiDB-lite"/>
    </source>
</evidence>
<sequence length="725" mass="80405">MTTMQVQKSIVTTKTAIDQKQSLEIVQTLLHGGLSTLTYLRNFFDEKAFDEQCYDMSDRVRSYEEFAAGQLCKTRSDAQEPMTVVQVLRRGRSRRADVFLDWLENGAYTALKAGHLKALQIYVHADRKDRQKVIETYTFTIKYEKGADKAKKLAGLQVDGPGAVVSVEATNSALQSLMRQIMATCNELPDLPPDRFLSMEIFYMPQLNEDYQPRGFIPNTDPTLLLAHADGWQRQTDDFDELMSGFHRSSLRITSLRRPTNRNFAHLIPSVIPPTLKYNISSKEEMIGLGESAQGAVSAKELSEDAETVTPSTVMAARAVGTAVEESMATPGAVTPAKDRRVSLRIRMQNGQAESARQPAAQSQGSQQTQLGAAIRMQTALQGMMHTEQVTQGDTQTQGCHHPPGRSQSSTSTAKLCIAQPDTEHINARLSSTKALQLSQDKQRLKKLARETAKRKGRRRKSGHLVRCQCGCELEEGDMVECAYCNSWQHLHCYGYLGVEDPRVPDEHTCYRCLLGDDEQATLATMKGLALKRRAMFFASQHGLKTQRDFATDMEMDEETAGPIFQHLKSAKYVLPASGGHKAGYAKSGKPLLVAVREGPYYEGMLSALFDPLLHISHHYQQPTEPSPQSKSLTRGIFASQRDMPPPATPASQLRKRNAATPASGLDLRPSMTPYQTPSRPQRPAKRSIAHDVEASGSKRLKSVHTRMLLDANGQPSSPAVCDIR</sequence>
<dbReference type="InterPro" id="IPR013083">
    <property type="entry name" value="Znf_RING/FYVE/PHD"/>
</dbReference>
<dbReference type="GO" id="GO:0051598">
    <property type="term" value="P:meiotic recombination checkpoint signaling"/>
    <property type="evidence" value="ECO:0007669"/>
    <property type="project" value="TreeGrafter"/>
</dbReference>
<protein>
    <recommendedName>
        <fullName evidence="7">HORMA domain-containing protein</fullName>
    </recommendedName>
</protein>
<gene>
    <name evidence="8" type="ORF">B0A50_00065</name>
</gene>
<feature type="domain" description="HORMA" evidence="7">
    <location>
        <begin position="20"/>
        <end position="253"/>
    </location>
</feature>
<comment type="subcellular location">
    <subcellularLocation>
        <location evidence="2">Chromosome</location>
    </subcellularLocation>
    <subcellularLocation>
        <location evidence="1">Nucleus</location>
    </subcellularLocation>
</comment>
<dbReference type="AlphaFoldDB" id="A0A4U0UHQ5"/>
<dbReference type="SUPFAM" id="SSF57903">
    <property type="entry name" value="FYVE/PHD zinc finger"/>
    <property type="match status" value="1"/>
</dbReference>
<evidence type="ECO:0000313" key="8">
    <source>
        <dbReference type="EMBL" id="TKA34085.1"/>
    </source>
</evidence>
<feature type="region of interest" description="Disordered" evidence="6">
    <location>
        <begin position="388"/>
        <end position="413"/>
    </location>
</feature>
<dbReference type="PANTHER" id="PTHR48225">
    <property type="entry name" value="HORMA DOMAIN-CONTAINING PROTEIN 1"/>
    <property type="match status" value="1"/>
</dbReference>
<dbReference type="OrthoDB" id="1928087at2759"/>
<evidence type="ECO:0000256" key="1">
    <source>
        <dbReference type="ARBA" id="ARBA00004123"/>
    </source>
</evidence>
<keyword evidence="5" id="KW-0469">Meiosis</keyword>
<dbReference type="Gene3D" id="3.30.40.10">
    <property type="entry name" value="Zinc/RING finger domain, C3HC4 (zinc finger)"/>
    <property type="match status" value="1"/>
</dbReference>
<organism evidence="8 9">
    <name type="scientific">Salinomyces thailandicus</name>
    <dbReference type="NCBI Taxonomy" id="706561"/>
    <lineage>
        <taxon>Eukaryota</taxon>
        <taxon>Fungi</taxon>
        <taxon>Dikarya</taxon>
        <taxon>Ascomycota</taxon>
        <taxon>Pezizomycotina</taxon>
        <taxon>Dothideomycetes</taxon>
        <taxon>Dothideomycetidae</taxon>
        <taxon>Mycosphaerellales</taxon>
        <taxon>Teratosphaeriaceae</taxon>
        <taxon>Salinomyces</taxon>
    </lineage>
</organism>
<evidence type="ECO:0000259" key="7">
    <source>
        <dbReference type="PROSITE" id="PS50815"/>
    </source>
</evidence>